<organism evidence="1 2">
    <name type="scientific">Araneus ventricosus</name>
    <name type="common">Orbweaver spider</name>
    <name type="synonym">Epeira ventricosa</name>
    <dbReference type="NCBI Taxonomy" id="182803"/>
    <lineage>
        <taxon>Eukaryota</taxon>
        <taxon>Metazoa</taxon>
        <taxon>Ecdysozoa</taxon>
        <taxon>Arthropoda</taxon>
        <taxon>Chelicerata</taxon>
        <taxon>Arachnida</taxon>
        <taxon>Araneae</taxon>
        <taxon>Araneomorphae</taxon>
        <taxon>Entelegynae</taxon>
        <taxon>Araneoidea</taxon>
        <taxon>Araneidae</taxon>
        <taxon>Araneus</taxon>
    </lineage>
</organism>
<gene>
    <name evidence="1" type="ORF">AVEN_9750_1</name>
</gene>
<evidence type="ECO:0000313" key="2">
    <source>
        <dbReference type="Proteomes" id="UP000499080"/>
    </source>
</evidence>
<reference evidence="1 2" key="1">
    <citation type="journal article" date="2019" name="Sci. Rep.">
        <title>Orb-weaving spider Araneus ventricosus genome elucidates the spidroin gene catalogue.</title>
        <authorList>
            <person name="Kono N."/>
            <person name="Nakamura H."/>
            <person name="Ohtoshi R."/>
            <person name="Moran D.A.P."/>
            <person name="Shinohara A."/>
            <person name="Yoshida Y."/>
            <person name="Fujiwara M."/>
            <person name="Mori M."/>
            <person name="Tomita M."/>
            <person name="Arakawa K."/>
        </authorList>
    </citation>
    <scope>NUCLEOTIDE SEQUENCE [LARGE SCALE GENOMIC DNA]</scope>
</reference>
<dbReference type="Proteomes" id="UP000499080">
    <property type="component" value="Unassembled WGS sequence"/>
</dbReference>
<dbReference type="EMBL" id="BGPR01004835">
    <property type="protein sequence ID" value="GBN03864.1"/>
    <property type="molecule type" value="Genomic_DNA"/>
</dbReference>
<name>A0A4Y2KMQ8_ARAVE</name>
<proteinExistence type="predicted"/>
<sequence>MKVAFEYAGVNGVAAGFNNERNSAGEDWLKSICKRYNLSVRNPEQCGVARAMGFNEVQVARFYNNLKSCCLEKKFPAHRKFDMDETVISTVPQ</sequence>
<dbReference type="OrthoDB" id="8196103at2759"/>
<dbReference type="AlphaFoldDB" id="A0A4Y2KMQ8"/>
<comment type="caution">
    <text evidence="1">The sequence shown here is derived from an EMBL/GenBank/DDBJ whole genome shotgun (WGS) entry which is preliminary data.</text>
</comment>
<evidence type="ECO:0000313" key="1">
    <source>
        <dbReference type="EMBL" id="GBN03864.1"/>
    </source>
</evidence>
<keyword evidence="2" id="KW-1185">Reference proteome</keyword>
<accession>A0A4Y2KMQ8</accession>
<protein>
    <submittedName>
        <fullName evidence="1">Uncharacterized protein</fullName>
    </submittedName>
</protein>